<dbReference type="KEGG" id="fgl:EM308_13070"/>
<gene>
    <name evidence="1" type="ORF">EM308_13070</name>
</gene>
<evidence type="ECO:0000313" key="1">
    <source>
        <dbReference type="EMBL" id="AOW10358.1"/>
    </source>
</evidence>
<organism evidence="1 2">
    <name type="scientific">Flavobacterium gilvum</name>
    <dbReference type="NCBI Taxonomy" id="1492737"/>
    <lineage>
        <taxon>Bacteria</taxon>
        <taxon>Pseudomonadati</taxon>
        <taxon>Bacteroidota</taxon>
        <taxon>Flavobacteriia</taxon>
        <taxon>Flavobacteriales</taxon>
        <taxon>Flavobacteriaceae</taxon>
        <taxon>Flavobacterium</taxon>
    </lineage>
</organism>
<sequence length="196" mass="23556">MTIVKPCPFEIEASLKKWDNLENYVLQESSLKKLFTQTYPENIDIDDVLIKVCSLNDFYSTNIFSPFSVAKHIVELRIDDKLKMEDLTIVNKIANVKMPGDKKRNFYSFASKYCSHHKPNIYPIYDSFAEKMLCYFQKIDKFHNFKKYDLKDYETYKYIIQKFSNYYGLDDYDLKKIDKYLWIKGKEHFAKNYKPK</sequence>
<accession>A0AAC9I7Q1</accession>
<dbReference type="RefSeq" id="WP_035634006.1">
    <property type="nucleotide sequence ID" value="NZ_CP017479.1"/>
</dbReference>
<reference evidence="1 2" key="1">
    <citation type="submission" date="2016-10" db="EMBL/GenBank/DDBJ databases">
        <title>Flavobacterium gilvum sp. nov., isolated from stream water.</title>
        <authorList>
            <person name="Shin S.-K."/>
            <person name="Cho Y.-J."/>
            <person name="Yi H."/>
        </authorList>
    </citation>
    <scope>NUCLEOTIDE SEQUENCE [LARGE SCALE GENOMIC DNA]</scope>
    <source>
        <strain evidence="1 2">EM1308</strain>
    </source>
</reference>
<dbReference type="EMBL" id="CP017479">
    <property type="protein sequence ID" value="AOW10358.1"/>
    <property type="molecule type" value="Genomic_DNA"/>
</dbReference>
<name>A0AAC9I7Q1_9FLAO</name>
<keyword evidence="2" id="KW-1185">Reference proteome</keyword>
<evidence type="ECO:0008006" key="3">
    <source>
        <dbReference type="Google" id="ProtNLM"/>
    </source>
</evidence>
<dbReference type="Proteomes" id="UP000175968">
    <property type="component" value="Chromosome"/>
</dbReference>
<protein>
    <recommendedName>
        <fullName evidence="3">30S ribosomal protein S15</fullName>
    </recommendedName>
</protein>
<proteinExistence type="predicted"/>
<evidence type="ECO:0000313" key="2">
    <source>
        <dbReference type="Proteomes" id="UP000175968"/>
    </source>
</evidence>
<dbReference type="AlphaFoldDB" id="A0AAC9I7Q1"/>